<feature type="chain" id="PRO_5046633462" evidence="3">
    <location>
        <begin position="31"/>
        <end position="411"/>
    </location>
</feature>
<keyword evidence="2 3" id="KW-0732">Signal</keyword>
<reference evidence="5 6" key="1">
    <citation type="submission" date="2024-09" db="EMBL/GenBank/DDBJ databases">
        <authorList>
            <person name="Sun Q."/>
            <person name="Mori K."/>
        </authorList>
    </citation>
    <scope>NUCLEOTIDE SEQUENCE [LARGE SCALE GENOMIC DNA]</scope>
    <source>
        <strain evidence="5 6">JCM 4362</strain>
    </source>
</reference>
<evidence type="ECO:0000313" key="5">
    <source>
        <dbReference type="EMBL" id="MFB9519050.1"/>
    </source>
</evidence>
<feature type="domain" description="Leucine-binding protein" evidence="4">
    <location>
        <begin position="40"/>
        <end position="398"/>
    </location>
</feature>
<name>A0ABV5P781_STRCM</name>
<dbReference type="Pfam" id="PF13458">
    <property type="entry name" value="Peripla_BP_6"/>
    <property type="match status" value="1"/>
</dbReference>
<organism evidence="5 6">
    <name type="scientific">Streptomyces cremeus</name>
    <dbReference type="NCBI Taxonomy" id="66881"/>
    <lineage>
        <taxon>Bacteria</taxon>
        <taxon>Bacillati</taxon>
        <taxon>Actinomycetota</taxon>
        <taxon>Actinomycetes</taxon>
        <taxon>Kitasatosporales</taxon>
        <taxon>Streptomycetaceae</taxon>
        <taxon>Streptomyces</taxon>
    </lineage>
</organism>
<sequence length="411" mass="41848">MRRSTVALPALAVCSALLVSACGTRSGAGAADGTAGGGTTVVIGFDGPLTGDLSALAIGAKNAAQLAVDQANRSRAVPGVTFALKSLDDQGQPGTGQQNATALTGDKQVLGVVGPLNSGVAKSMQMIFEQAKLAVVSPATTSPGLTQGDNWAKGAKERRFTTYFRTATTDAVQGPFAAQHLHDTLKLTKVFVVDDKKAYGAGLAATFTAEFEKRGGQVVETDQINSGEKDFSSVINKIRTSGAQFVYYGGEYPDAGPLTGQLKKAGVKIPLVGGDGISDANFVELAGGGATGDYCTTVGAPLEDGAAGRAFAAAYEAAEFKDPYGAYGGYAHDSATTLIEAVKAVVAANGGKLPADARAKVTAAVQKVSFDGVTGKVSFDAFGDTTNRQLTVNQVKDGAWTPVTSGTFSPK</sequence>
<dbReference type="CDD" id="cd06342">
    <property type="entry name" value="PBP1_ABC_LIVBP-like"/>
    <property type="match status" value="1"/>
</dbReference>
<dbReference type="EMBL" id="JBHMCR010000002">
    <property type="protein sequence ID" value="MFB9519050.1"/>
    <property type="molecule type" value="Genomic_DNA"/>
</dbReference>
<evidence type="ECO:0000256" key="2">
    <source>
        <dbReference type="ARBA" id="ARBA00022729"/>
    </source>
</evidence>
<comment type="caution">
    <text evidence="5">The sequence shown here is derived from an EMBL/GenBank/DDBJ whole genome shotgun (WGS) entry which is preliminary data.</text>
</comment>
<evidence type="ECO:0000313" key="6">
    <source>
        <dbReference type="Proteomes" id="UP001589718"/>
    </source>
</evidence>
<dbReference type="Gene3D" id="3.40.50.2300">
    <property type="match status" value="2"/>
</dbReference>
<dbReference type="PANTHER" id="PTHR47151">
    <property type="entry name" value="LEU/ILE/VAL-BINDING ABC TRANSPORTER SUBUNIT"/>
    <property type="match status" value="1"/>
</dbReference>
<accession>A0ABV5P781</accession>
<dbReference type="InterPro" id="IPR028081">
    <property type="entry name" value="Leu-bd"/>
</dbReference>
<keyword evidence="6" id="KW-1185">Reference proteome</keyword>
<comment type="similarity">
    <text evidence="1">Belongs to the leucine-binding protein family.</text>
</comment>
<dbReference type="PANTHER" id="PTHR47151:SF2">
    <property type="entry name" value="AMINO ACID BINDING PROTEIN"/>
    <property type="match status" value="1"/>
</dbReference>
<dbReference type="Proteomes" id="UP001589718">
    <property type="component" value="Unassembled WGS sequence"/>
</dbReference>
<proteinExistence type="inferred from homology"/>
<protein>
    <submittedName>
        <fullName evidence="5">Branched-chain amino acid ABC transporter substrate-binding protein</fullName>
    </submittedName>
</protein>
<evidence type="ECO:0000256" key="3">
    <source>
        <dbReference type="SAM" id="SignalP"/>
    </source>
</evidence>
<feature type="signal peptide" evidence="3">
    <location>
        <begin position="1"/>
        <end position="30"/>
    </location>
</feature>
<dbReference type="SUPFAM" id="SSF53822">
    <property type="entry name" value="Periplasmic binding protein-like I"/>
    <property type="match status" value="1"/>
</dbReference>
<evidence type="ECO:0000259" key="4">
    <source>
        <dbReference type="Pfam" id="PF13458"/>
    </source>
</evidence>
<dbReference type="InterPro" id="IPR028082">
    <property type="entry name" value="Peripla_BP_I"/>
</dbReference>
<dbReference type="RefSeq" id="WP_345217843.1">
    <property type="nucleotide sequence ID" value="NZ_BAAAXE010000001.1"/>
</dbReference>
<dbReference type="PROSITE" id="PS51257">
    <property type="entry name" value="PROKAR_LIPOPROTEIN"/>
    <property type="match status" value="1"/>
</dbReference>
<gene>
    <name evidence="5" type="ORF">ACFFTU_03670</name>
</gene>
<evidence type="ECO:0000256" key="1">
    <source>
        <dbReference type="ARBA" id="ARBA00010062"/>
    </source>
</evidence>